<evidence type="ECO:0000313" key="2">
    <source>
        <dbReference type="EMBL" id="KAF5315727.1"/>
    </source>
</evidence>
<organism evidence="2 3">
    <name type="scientific">Ephemerocybe angulata</name>
    <dbReference type="NCBI Taxonomy" id="980116"/>
    <lineage>
        <taxon>Eukaryota</taxon>
        <taxon>Fungi</taxon>
        <taxon>Dikarya</taxon>
        <taxon>Basidiomycota</taxon>
        <taxon>Agaricomycotina</taxon>
        <taxon>Agaricomycetes</taxon>
        <taxon>Agaricomycetidae</taxon>
        <taxon>Agaricales</taxon>
        <taxon>Agaricineae</taxon>
        <taxon>Psathyrellaceae</taxon>
        <taxon>Ephemerocybe</taxon>
    </lineage>
</organism>
<name>A0A8H5B4R8_9AGAR</name>
<proteinExistence type="predicted"/>
<feature type="region of interest" description="Disordered" evidence="1">
    <location>
        <begin position="1"/>
        <end position="133"/>
    </location>
</feature>
<reference evidence="2 3" key="1">
    <citation type="journal article" date="2020" name="ISME J.">
        <title>Uncovering the hidden diversity of litter-decomposition mechanisms in mushroom-forming fungi.</title>
        <authorList>
            <person name="Floudas D."/>
            <person name="Bentzer J."/>
            <person name="Ahren D."/>
            <person name="Johansson T."/>
            <person name="Persson P."/>
            <person name="Tunlid A."/>
        </authorList>
    </citation>
    <scope>NUCLEOTIDE SEQUENCE [LARGE SCALE GENOMIC DNA]</scope>
    <source>
        <strain evidence="2 3">CBS 175.51</strain>
    </source>
</reference>
<feature type="compositionally biased region" description="Polar residues" evidence="1">
    <location>
        <begin position="253"/>
        <end position="265"/>
    </location>
</feature>
<dbReference type="AlphaFoldDB" id="A0A8H5B4R8"/>
<keyword evidence="3" id="KW-1185">Reference proteome</keyword>
<evidence type="ECO:0000313" key="3">
    <source>
        <dbReference type="Proteomes" id="UP000541558"/>
    </source>
</evidence>
<gene>
    <name evidence="2" type="ORF">D9611_004660</name>
</gene>
<dbReference type="EMBL" id="JAACJK010000220">
    <property type="protein sequence ID" value="KAF5315727.1"/>
    <property type="molecule type" value="Genomic_DNA"/>
</dbReference>
<accession>A0A8H5B4R8</accession>
<feature type="compositionally biased region" description="Low complexity" evidence="1">
    <location>
        <begin position="68"/>
        <end position="82"/>
    </location>
</feature>
<evidence type="ECO:0000256" key="1">
    <source>
        <dbReference type="SAM" id="MobiDB-lite"/>
    </source>
</evidence>
<dbReference type="OrthoDB" id="2683368at2759"/>
<feature type="compositionally biased region" description="Polar residues" evidence="1">
    <location>
        <begin position="220"/>
        <end position="235"/>
    </location>
</feature>
<sequence>MNNGTPRRPAGLPSNPRQGTSLKTSRSQPDLGRRPLRSITPNEPLPASQGGGRYGDRPRPQAQASTTSRQPQLPSRPQQSLRNATSPTLSESALPPIGASLRKTGKMAAEPFPRPRTSLDSMPPPTNANSTRGELNELDQEQEQAVESNAASLWKNVAALLTVNVSKALAMTVTEGDGEATPIGAESRLTKAMKSYHLSKARDTSDLPDWLFNDSERRVNSTVKRPQNISTSTPAKEQRPRHQPSRSEALPQAPSSRPSTATSNTRDFRTAGTTAERLQALRERRKHVDKAASTSGFGNRERQASRPVALPSGR</sequence>
<feature type="compositionally biased region" description="Polar residues" evidence="1">
    <location>
        <begin position="15"/>
        <end position="28"/>
    </location>
</feature>
<feature type="region of interest" description="Disordered" evidence="1">
    <location>
        <begin position="218"/>
        <end position="314"/>
    </location>
</feature>
<dbReference type="Proteomes" id="UP000541558">
    <property type="component" value="Unassembled WGS sequence"/>
</dbReference>
<protein>
    <submittedName>
        <fullName evidence="2">Uncharacterized protein</fullName>
    </submittedName>
</protein>
<comment type="caution">
    <text evidence="2">The sequence shown here is derived from an EMBL/GenBank/DDBJ whole genome shotgun (WGS) entry which is preliminary data.</text>
</comment>